<organism evidence="1 2">
    <name type="scientific">Nocardioides marmoriginsengisoli</name>
    <dbReference type="NCBI Taxonomy" id="661483"/>
    <lineage>
        <taxon>Bacteria</taxon>
        <taxon>Bacillati</taxon>
        <taxon>Actinomycetota</taxon>
        <taxon>Actinomycetes</taxon>
        <taxon>Propionibacteriales</taxon>
        <taxon>Nocardioidaceae</taxon>
        <taxon>Nocardioides</taxon>
    </lineage>
</organism>
<proteinExistence type="predicted"/>
<dbReference type="Proteomes" id="UP000267128">
    <property type="component" value="Unassembled WGS sequence"/>
</dbReference>
<dbReference type="PANTHER" id="PTHR45947">
    <property type="entry name" value="SULFOQUINOVOSYL TRANSFERASE SQD2"/>
    <property type="match status" value="1"/>
</dbReference>
<comment type="caution">
    <text evidence="1">The sequence shown here is derived from an EMBL/GenBank/DDBJ whole genome shotgun (WGS) entry which is preliminary data.</text>
</comment>
<evidence type="ECO:0000313" key="2">
    <source>
        <dbReference type="Proteomes" id="UP000267128"/>
    </source>
</evidence>
<dbReference type="PANTHER" id="PTHR45947:SF3">
    <property type="entry name" value="SULFOQUINOVOSYL TRANSFERASE SQD2"/>
    <property type="match status" value="1"/>
</dbReference>
<dbReference type="AlphaFoldDB" id="A0A3N0CHP8"/>
<dbReference type="InterPro" id="IPR050194">
    <property type="entry name" value="Glycosyltransferase_grp1"/>
</dbReference>
<reference evidence="1 2" key="1">
    <citation type="submission" date="2018-11" db="EMBL/GenBank/DDBJ databases">
        <authorList>
            <person name="Li F."/>
        </authorList>
    </citation>
    <scope>NUCLEOTIDE SEQUENCE [LARGE SCALE GENOMIC DNA]</scope>
    <source>
        <strain evidence="1 2">Gsoil 097</strain>
    </source>
</reference>
<dbReference type="SUPFAM" id="SSF53756">
    <property type="entry name" value="UDP-Glycosyltransferase/glycogen phosphorylase"/>
    <property type="match status" value="1"/>
</dbReference>
<protein>
    <submittedName>
        <fullName evidence="1">Glycosyltransferase</fullName>
    </submittedName>
</protein>
<keyword evidence="2" id="KW-1185">Reference proteome</keyword>
<dbReference type="Gene3D" id="3.40.50.2000">
    <property type="entry name" value="Glycogen Phosphorylase B"/>
    <property type="match status" value="2"/>
</dbReference>
<evidence type="ECO:0000313" key="1">
    <source>
        <dbReference type="EMBL" id="RNL62968.1"/>
    </source>
</evidence>
<sequence>MRIMLVTETFAPAADPGAEAARHITDALITAGHEVLVFTTGPGSDSYRGARVERTRTLFSVTSVRRSAAAFSPDVAQFLTPRAMGAATMRALDGTGIPLVVLDPTPLHPRTGKVLASSAAAARVLSTTGIQARVWRAGVRTDEHHPGLRSADLHDRWAKVGRPEGPLTVVGYVGPVGQPTTKVVRRLGRIAALDGVRLVVLGCGPGTPALKQAGAKIVGEACGLELARSIASLDLLVQPRKQDTGLAAVRKALASDVPVVAFGTGAAAEVITDGRNGLLVGKTSGSGGLIDAVARLAGDRALRGRLAAHGRESVAERTWADAIDELVGYYESCA</sequence>
<dbReference type="EMBL" id="RJSE01000007">
    <property type="protein sequence ID" value="RNL62968.1"/>
    <property type="molecule type" value="Genomic_DNA"/>
</dbReference>
<dbReference type="Pfam" id="PF13692">
    <property type="entry name" value="Glyco_trans_1_4"/>
    <property type="match status" value="1"/>
</dbReference>
<gene>
    <name evidence="1" type="ORF">EFK50_14705</name>
</gene>
<keyword evidence="1" id="KW-0808">Transferase</keyword>
<accession>A0A3N0CHP8</accession>
<dbReference type="GO" id="GO:0016758">
    <property type="term" value="F:hexosyltransferase activity"/>
    <property type="evidence" value="ECO:0007669"/>
    <property type="project" value="TreeGrafter"/>
</dbReference>
<name>A0A3N0CHP8_9ACTN</name>
<dbReference type="OrthoDB" id="9802525at2"/>
<dbReference type="RefSeq" id="WP_123228260.1">
    <property type="nucleotide sequence ID" value="NZ_RJSE01000007.1"/>
</dbReference>